<proteinExistence type="predicted"/>
<dbReference type="InterPro" id="IPR002126">
    <property type="entry name" value="Cadherin-like_dom"/>
</dbReference>
<dbReference type="GO" id="GO:0007156">
    <property type="term" value="P:homophilic cell adhesion via plasma membrane adhesion molecules"/>
    <property type="evidence" value="ECO:0007669"/>
    <property type="project" value="InterPro"/>
</dbReference>
<protein>
    <submittedName>
        <fullName evidence="1">Uncharacterized protein</fullName>
    </submittedName>
</protein>
<organism evidence="1">
    <name type="scientific">Cyprideis torosa</name>
    <dbReference type="NCBI Taxonomy" id="163714"/>
    <lineage>
        <taxon>Eukaryota</taxon>
        <taxon>Metazoa</taxon>
        <taxon>Ecdysozoa</taxon>
        <taxon>Arthropoda</taxon>
        <taxon>Crustacea</taxon>
        <taxon>Oligostraca</taxon>
        <taxon>Ostracoda</taxon>
        <taxon>Podocopa</taxon>
        <taxon>Podocopida</taxon>
        <taxon>Cytherocopina</taxon>
        <taxon>Cytheroidea</taxon>
        <taxon>Cytherideidae</taxon>
        <taxon>Cyprideis</taxon>
    </lineage>
</organism>
<reference evidence="1" key="1">
    <citation type="submission" date="2020-11" db="EMBL/GenBank/DDBJ databases">
        <authorList>
            <person name="Tran Van P."/>
        </authorList>
    </citation>
    <scope>NUCLEOTIDE SEQUENCE</scope>
</reference>
<feature type="non-terminal residue" evidence="1">
    <location>
        <position position="156"/>
    </location>
</feature>
<gene>
    <name evidence="1" type="ORF">CTOB1V02_LOCUS16500</name>
</gene>
<dbReference type="Gene3D" id="2.60.40.60">
    <property type="entry name" value="Cadherins"/>
    <property type="match status" value="1"/>
</dbReference>
<dbReference type="CDD" id="cd11304">
    <property type="entry name" value="Cadherin_repeat"/>
    <property type="match status" value="1"/>
</dbReference>
<dbReference type="GO" id="GO:0016020">
    <property type="term" value="C:membrane"/>
    <property type="evidence" value="ECO:0007669"/>
    <property type="project" value="InterPro"/>
</dbReference>
<dbReference type="EMBL" id="OB706616">
    <property type="protein sequence ID" value="CAD7238685.1"/>
    <property type="molecule type" value="Genomic_DNA"/>
</dbReference>
<dbReference type="OrthoDB" id="6374040at2759"/>
<sequence>ICRVDDTRNEYREVEVRINATVGKFDINLSFPNFRITPTFVPEFIPTGTEVFSVEVRRRESIASAPMCELRGKGSETFELRQRLLPENNLNASLQLTKKLDFETQIIYVLQLLCKDVAVNREIDTRNLIAMQIIIMVTDQQDSPPFFVDTKPLTVI</sequence>
<dbReference type="GO" id="GO:0005509">
    <property type="term" value="F:calcium ion binding"/>
    <property type="evidence" value="ECO:0007669"/>
    <property type="project" value="UniProtKB-UniRule"/>
</dbReference>
<name>A0A7R8WXG5_9CRUS</name>
<dbReference type="AlphaFoldDB" id="A0A7R8WXG5"/>
<accession>A0A7R8WXG5</accession>
<dbReference type="PROSITE" id="PS50268">
    <property type="entry name" value="CADHERIN_2"/>
    <property type="match status" value="1"/>
</dbReference>
<feature type="non-terminal residue" evidence="1">
    <location>
        <position position="1"/>
    </location>
</feature>
<evidence type="ECO:0000313" key="1">
    <source>
        <dbReference type="EMBL" id="CAD7238685.1"/>
    </source>
</evidence>